<keyword evidence="1" id="KW-0812">Transmembrane</keyword>
<dbReference type="RefSeq" id="WP_146767947.1">
    <property type="nucleotide sequence ID" value="NZ_QMBQ01000004.1"/>
</dbReference>
<keyword evidence="4" id="KW-1185">Reference proteome</keyword>
<reference evidence="3 4" key="1">
    <citation type="submission" date="2018-07" db="EMBL/GenBank/DDBJ databases">
        <title>Diversity of Mesorhizobium strains in Brazil.</title>
        <authorList>
            <person name="Helene L.C.F."/>
            <person name="Dall'Agnol R."/>
            <person name="Delamuta J.R.M."/>
            <person name="Hungria M."/>
        </authorList>
    </citation>
    <scope>NUCLEOTIDE SEQUENCE [LARGE SCALE GENOMIC DNA]</scope>
    <source>
        <strain evidence="3 4">CNPSo 3140</strain>
    </source>
</reference>
<feature type="transmembrane region" description="Helical" evidence="1">
    <location>
        <begin position="346"/>
        <end position="367"/>
    </location>
</feature>
<dbReference type="OrthoDB" id="8365671at2"/>
<gene>
    <name evidence="3" type="ORF">DPM35_13740</name>
</gene>
<feature type="transmembrane region" description="Helical" evidence="1">
    <location>
        <begin position="287"/>
        <end position="312"/>
    </location>
</feature>
<dbReference type="EMBL" id="QMBQ01000004">
    <property type="protein sequence ID" value="RAZ75807.1"/>
    <property type="molecule type" value="Genomic_DNA"/>
</dbReference>
<sequence length="439" mass="47736">MNAETYNLIRSILGSKTYDPGGANSREATNLYQKEQAQIYRKIAAAFASHMQAVTTETGTTSAVRTFTDQLVAQATANAPAEVRVVEGQSVLSAAIPVVTNADLERVAESLKGRTAGPDGRFDDLMSAFTAGVLFEMRDFVRPQSQIPFPVPTELASYAAWRALEEAPLDRSGSIAKQMSNLAAVSTGLQSDLRSQMAASAARLEQTIETLTSRANHALEAAETAAKQAGEFDSQAKDLRQKIDDFSVDIDARTVDAESKLNSFLDAAKTRSTYQGIRIYWTDRANAAWWALALSGAVLFLLLVAIPAFAIWENDAVIALLKHLTEAAGVDVANQQNPVVLTIATVSRLVIVTIPLALYFWLIKLVVRFNIRSMLLMDDARQRATIIETYYKMIEQGGATVEDRALILQALCRPAPGHGGDSVDPPNFTEVIDKAMGRH</sequence>
<dbReference type="InterPro" id="IPR046159">
    <property type="entry name" value="DUF6161"/>
</dbReference>
<keyword evidence="1" id="KW-1133">Transmembrane helix</keyword>
<proteinExistence type="predicted"/>
<keyword evidence="1" id="KW-0472">Membrane</keyword>
<evidence type="ECO:0000313" key="3">
    <source>
        <dbReference type="EMBL" id="RAZ75807.1"/>
    </source>
</evidence>
<name>A0A330GTY6_9HYPH</name>
<organism evidence="3 4">
    <name type="scientific">Mesorhizobium atlanticum</name>
    <dbReference type="NCBI Taxonomy" id="2233532"/>
    <lineage>
        <taxon>Bacteria</taxon>
        <taxon>Pseudomonadati</taxon>
        <taxon>Pseudomonadota</taxon>
        <taxon>Alphaproteobacteria</taxon>
        <taxon>Hyphomicrobiales</taxon>
        <taxon>Phyllobacteriaceae</taxon>
        <taxon>Mesorhizobium</taxon>
    </lineage>
</organism>
<comment type="caution">
    <text evidence="3">The sequence shown here is derived from an EMBL/GenBank/DDBJ whole genome shotgun (WGS) entry which is preliminary data.</text>
</comment>
<dbReference type="Pfam" id="PF19658">
    <property type="entry name" value="DUF6161"/>
    <property type="match status" value="1"/>
</dbReference>
<feature type="domain" description="DUF6161" evidence="2">
    <location>
        <begin position="203"/>
        <end position="411"/>
    </location>
</feature>
<dbReference type="AlphaFoldDB" id="A0A330GTY6"/>
<dbReference type="Proteomes" id="UP000251956">
    <property type="component" value="Unassembled WGS sequence"/>
</dbReference>
<evidence type="ECO:0000259" key="2">
    <source>
        <dbReference type="Pfam" id="PF19658"/>
    </source>
</evidence>
<evidence type="ECO:0000256" key="1">
    <source>
        <dbReference type="SAM" id="Phobius"/>
    </source>
</evidence>
<protein>
    <recommendedName>
        <fullName evidence="2">DUF6161 domain-containing protein</fullName>
    </recommendedName>
</protein>
<evidence type="ECO:0000313" key="4">
    <source>
        <dbReference type="Proteomes" id="UP000251956"/>
    </source>
</evidence>
<accession>A0A330GTY6</accession>